<evidence type="ECO:0000256" key="4">
    <source>
        <dbReference type="PROSITE-ProRule" id="PRU00723"/>
    </source>
</evidence>
<evidence type="ECO:0000256" key="3">
    <source>
        <dbReference type="ARBA" id="ARBA00022833"/>
    </source>
</evidence>
<feature type="domain" description="C3H1-type" evidence="5">
    <location>
        <begin position="220"/>
        <end position="248"/>
    </location>
</feature>
<evidence type="ECO:0000256" key="2">
    <source>
        <dbReference type="ARBA" id="ARBA00022771"/>
    </source>
</evidence>
<sequence>MGMFFENKLIAKNSPLQIAVSQRIIQPRVEPSQIYLINRALQQLTQLTHKNDYCSTSNINAPVDHANIFHVRNFNSFNHQAGHLTCPNAKLYKTELCQYWCNGSPCKFGNACWFAHGPQDLQAFSAKVAEKGKSKSSGHRNKRKNKCFSRSSVLFNNKKPSNVWDSGILSDICSPIGSSIPSLDKEPMFSSLPCPSNGTDCHSVTDHGVNLKDLQFGMASSKKDFCEMYVWCGFCVMGNACPYVHSQG</sequence>
<dbReference type="OrthoDB" id="410307at2759"/>
<feature type="zinc finger region" description="C3H1-type" evidence="4">
    <location>
        <begin position="220"/>
        <end position="248"/>
    </location>
</feature>
<dbReference type="Gene3D" id="4.10.1000.10">
    <property type="entry name" value="Zinc finger, CCCH-type"/>
    <property type="match status" value="1"/>
</dbReference>
<dbReference type="SUPFAM" id="SSF90229">
    <property type="entry name" value="CCCH zinc finger"/>
    <property type="match status" value="2"/>
</dbReference>
<dbReference type="GO" id="GO:0008270">
    <property type="term" value="F:zinc ion binding"/>
    <property type="evidence" value="ECO:0007669"/>
    <property type="project" value="UniProtKB-KW"/>
</dbReference>
<organism evidence="8">
    <name type="scientific">Enterobius vermicularis</name>
    <name type="common">Human pinworm</name>
    <dbReference type="NCBI Taxonomy" id="51028"/>
    <lineage>
        <taxon>Eukaryota</taxon>
        <taxon>Metazoa</taxon>
        <taxon>Ecdysozoa</taxon>
        <taxon>Nematoda</taxon>
        <taxon>Chromadorea</taxon>
        <taxon>Rhabditida</taxon>
        <taxon>Spirurina</taxon>
        <taxon>Oxyuridomorpha</taxon>
        <taxon>Oxyuroidea</taxon>
        <taxon>Oxyuridae</taxon>
        <taxon>Enterobius</taxon>
    </lineage>
</organism>
<name>A0A0N4V541_ENTVE</name>
<keyword evidence="3 4" id="KW-0862">Zinc</keyword>
<protein>
    <submittedName>
        <fullName evidence="8">C3H1-type domain-containing protein</fullName>
    </submittedName>
</protein>
<proteinExistence type="predicted"/>
<feature type="domain" description="C3H1-type" evidence="5">
    <location>
        <begin position="91"/>
        <end position="119"/>
    </location>
</feature>
<evidence type="ECO:0000256" key="1">
    <source>
        <dbReference type="ARBA" id="ARBA00022723"/>
    </source>
</evidence>
<dbReference type="SMART" id="SM00356">
    <property type="entry name" value="ZnF_C3H1"/>
    <property type="match status" value="2"/>
</dbReference>
<dbReference type="PROSITE" id="PS50103">
    <property type="entry name" value="ZF_C3H1"/>
    <property type="match status" value="2"/>
</dbReference>
<evidence type="ECO:0000313" key="8">
    <source>
        <dbReference type="WBParaSite" id="EVEC_0000532101-mRNA-1"/>
    </source>
</evidence>
<keyword evidence="2 4" id="KW-0863">Zinc-finger</keyword>
<feature type="zinc finger region" description="C3H1-type" evidence="4">
    <location>
        <begin position="91"/>
        <end position="119"/>
    </location>
</feature>
<dbReference type="InterPro" id="IPR000571">
    <property type="entry name" value="Znf_CCCH"/>
</dbReference>
<dbReference type="Proteomes" id="UP000274131">
    <property type="component" value="Unassembled WGS sequence"/>
</dbReference>
<reference evidence="8" key="1">
    <citation type="submission" date="2017-02" db="UniProtKB">
        <authorList>
            <consortium name="WormBaseParasite"/>
        </authorList>
    </citation>
    <scope>IDENTIFICATION</scope>
</reference>
<evidence type="ECO:0000313" key="6">
    <source>
        <dbReference type="EMBL" id="VDD90201.1"/>
    </source>
</evidence>
<keyword evidence="7" id="KW-1185">Reference proteome</keyword>
<keyword evidence="1 4" id="KW-0479">Metal-binding</keyword>
<dbReference type="WBParaSite" id="EVEC_0000532101-mRNA-1">
    <property type="protein sequence ID" value="EVEC_0000532101-mRNA-1"/>
    <property type="gene ID" value="EVEC_0000532101"/>
</dbReference>
<evidence type="ECO:0000313" key="7">
    <source>
        <dbReference type="Proteomes" id="UP000274131"/>
    </source>
</evidence>
<dbReference type="EMBL" id="UXUI01008009">
    <property type="protein sequence ID" value="VDD90201.1"/>
    <property type="molecule type" value="Genomic_DNA"/>
</dbReference>
<gene>
    <name evidence="6" type="ORF">EVEC_LOCUS4952</name>
</gene>
<accession>A0A0N4V541</accession>
<dbReference type="InterPro" id="IPR036855">
    <property type="entry name" value="Znf_CCCH_sf"/>
</dbReference>
<dbReference type="AlphaFoldDB" id="A0A0N4V541"/>
<dbReference type="Pfam" id="PF00642">
    <property type="entry name" value="zf-CCCH"/>
    <property type="match status" value="1"/>
</dbReference>
<reference evidence="6 7" key="2">
    <citation type="submission" date="2018-10" db="EMBL/GenBank/DDBJ databases">
        <authorList>
            <consortium name="Pathogen Informatics"/>
        </authorList>
    </citation>
    <scope>NUCLEOTIDE SEQUENCE [LARGE SCALE GENOMIC DNA]</scope>
</reference>
<evidence type="ECO:0000259" key="5">
    <source>
        <dbReference type="PROSITE" id="PS50103"/>
    </source>
</evidence>